<evidence type="ECO:0000256" key="1">
    <source>
        <dbReference type="PROSITE-ProRule" id="PRU00047"/>
    </source>
</evidence>
<feature type="compositionally biased region" description="Polar residues" evidence="2">
    <location>
        <begin position="280"/>
        <end position="291"/>
    </location>
</feature>
<evidence type="ECO:0000256" key="2">
    <source>
        <dbReference type="SAM" id="MobiDB-lite"/>
    </source>
</evidence>
<feature type="region of interest" description="Disordered" evidence="2">
    <location>
        <begin position="1"/>
        <end position="27"/>
    </location>
</feature>
<evidence type="ECO:0000313" key="5">
    <source>
        <dbReference type="Proteomes" id="UP000595140"/>
    </source>
</evidence>
<feature type="domain" description="CCHC-type" evidence="3">
    <location>
        <begin position="320"/>
        <end position="334"/>
    </location>
</feature>
<evidence type="ECO:0000259" key="3">
    <source>
        <dbReference type="PROSITE" id="PS50158"/>
    </source>
</evidence>
<keyword evidence="5" id="KW-1185">Reference proteome</keyword>
<dbReference type="AlphaFoldDB" id="A0A484LWB0"/>
<feature type="region of interest" description="Disordered" evidence="2">
    <location>
        <begin position="340"/>
        <end position="372"/>
    </location>
</feature>
<accession>A0A484LWB0</accession>
<dbReference type="GO" id="GO:0003676">
    <property type="term" value="F:nucleic acid binding"/>
    <property type="evidence" value="ECO:0007669"/>
    <property type="project" value="InterPro"/>
</dbReference>
<dbReference type="SMART" id="SM00343">
    <property type="entry name" value="ZnF_C2HC"/>
    <property type="match status" value="1"/>
</dbReference>
<name>A0A484LWB0_9ASTE</name>
<dbReference type="SUPFAM" id="SSF50630">
    <property type="entry name" value="Acid proteases"/>
    <property type="match status" value="1"/>
</dbReference>
<protein>
    <recommendedName>
        <fullName evidence="3">CCHC-type domain-containing protein</fullName>
    </recommendedName>
</protein>
<dbReference type="CDD" id="cd00303">
    <property type="entry name" value="retropepsin_like"/>
    <property type="match status" value="1"/>
</dbReference>
<dbReference type="Gene3D" id="4.10.60.10">
    <property type="entry name" value="Zinc finger, CCHC-type"/>
    <property type="match status" value="1"/>
</dbReference>
<gene>
    <name evidence="4" type="ORF">CCAM_LOCUS22012</name>
</gene>
<dbReference type="EMBL" id="OOIL02002111">
    <property type="protein sequence ID" value="VFQ80236.1"/>
    <property type="molecule type" value="Genomic_DNA"/>
</dbReference>
<reference evidence="4 5" key="1">
    <citation type="submission" date="2018-04" db="EMBL/GenBank/DDBJ databases">
        <authorList>
            <person name="Vogel A."/>
        </authorList>
    </citation>
    <scope>NUCLEOTIDE SEQUENCE [LARGE SCALE GENOMIC DNA]</scope>
</reference>
<keyword evidence="1" id="KW-0863">Zinc-finger</keyword>
<dbReference type="Pfam" id="PF08284">
    <property type="entry name" value="RVP_2"/>
    <property type="match status" value="1"/>
</dbReference>
<dbReference type="PROSITE" id="PS50158">
    <property type="entry name" value="ZF_CCHC"/>
    <property type="match status" value="1"/>
</dbReference>
<dbReference type="PANTHER" id="PTHR15503:SF45">
    <property type="entry name" value="RNA-DIRECTED DNA POLYMERASE HOMOLOG"/>
    <property type="match status" value="1"/>
</dbReference>
<dbReference type="InterPro" id="IPR005162">
    <property type="entry name" value="Retrotrans_gag_dom"/>
</dbReference>
<feature type="region of interest" description="Disordered" evidence="2">
    <location>
        <begin position="232"/>
        <end position="300"/>
    </location>
</feature>
<dbReference type="Pfam" id="PF03732">
    <property type="entry name" value="Retrotrans_gag"/>
    <property type="match status" value="1"/>
</dbReference>
<dbReference type="OrthoDB" id="1158383at2759"/>
<dbReference type="Proteomes" id="UP000595140">
    <property type="component" value="Unassembled WGS sequence"/>
</dbReference>
<proteinExistence type="predicted"/>
<dbReference type="InterPro" id="IPR001878">
    <property type="entry name" value="Znf_CCHC"/>
</dbReference>
<feature type="compositionally biased region" description="Low complexity" evidence="2">
    <location>
        <begin position="1"/>
        <end position="18"/>
    </location>
</feature>
<feature type="compositionally biased region" description="Polar residues" evidence="2">
    <location>
        <begin position="262"/>
        <end position="273"/>
    </location>
</feature>
<keyword evidence="1" id="KW-0862">Zinc</keyword>
<dbReference type="InterPro" id="IPR032567">
    <property type="entry name" value="RTL1-rel"/>
</dbReference>
<evidence type="ECO:0000313" key="4">
    <source>
        <dbReference type="EMBL" id="VFQ80236.1"/>
    </source>
</evidence>
<organism evidence="4 5">
    <name type="scientific">Cuscuta campestris</name>
    <dbReference type="NCBI Taxonomy" id="132261"/>
    <lineage>
        <taxon>Eukaryota</taxon>
        <taxon>Viridiplantae</taxon>
        <taxon>Streptophyta</taxon>
        <taxon>Embryophyta</taxon>
        <taxon>Tracheophyta</taxon>
        <taxon>Spermatophyta</taxon>
        <taxon>Magnoliopsida</taxon>
        <taxon>eudicotyledons</taxon>
        <taxon>Gunneridae</taxon>
        <taxon>Pentapetalae</taxon>
        <taxon>asterids</taxon>
        <taxon>lamiids</taxon>
        <taxon>Solanales</taxon>
        <taxon>Convolvulaceae</taxon>
        <taxon>Cuscuteae</taxon>
        <taxon>Cuscuta</taxon>
        <taxon>Cuscuta subgen. Grammica</taxon>
        <taxon>Cuscuta sect. Cleistogrammica</taxon>
    </lineage>
</organism>
<dbReference type="InterPro" id="IPR021109">
    <property type="entry name" value="Peptidase_aspartic_dom_sf"/>
</dbReference>
<keyword evidence="1" id="KW-0479">Metal-binding</keyword>
<dbReference type="Gene3D" id="2.40.70.10">
    <property type="entry name" value="Acid Proteases"/>
    <property type="match status" value="1"/>
</dbReference>
<dbReference type="GO" id="GO:0008270">
    <property type="term" value="F:zinc ion binding"/>
    <property type="evidence" value="ECO:0007669"/>
    <property type="project" value="UniProtKB-KW"/>
</dbReference>
<dbReference type="PANTHER" id="PTHR15503">
    <property type="entry name" value="LDOC1 RELATED"/>
    <property type="match status" value="1"/>
</dbReference>
<sequence length="586" mass="65518">MENDAQSESASAPSRSSAEVQHRNLNMNQIAQTLEAMRQYFQEEVPRNPKPPAWTVDSLKKNGVKEFLGAESDEGEKAEFWFDRIMRVHTDMLVPEEHRVRLTLALLQDDAYYWWSSVRGKPDPITWEFFEEEFKTKYIPPWYIEARRQEFIDLRQGSMTLDAYNHMHTKLKRYGPELVATPKQECTKFLLGMNPKLMGLMGTANTDDFKVLWAKAQNAQLLLNRIEKVNEKETSTTVPSGGARSAPTTVSHPTTFPAPSGSKRNFSGPNSSHFQKKAKSTQSVNRSQAASSAPRFEPAPTCATCGKAHRGECWLAKGLCLGCGKGGHFKKDCPTNPGRVLFSKGGEKQQSAPNRPKPKTSGSVNQKGGQAPARTYAMMAREDQEGTDVITILISLCGTEVRALIDPGSTLSYLCVKIPEIPDLARERLVHPVIVSNPLGHSMTLSYVYRRCPLFSMGRQFDADLIELPHREFDVILGMDWLTAHKAIVDCGSRTLQLKAEDEERIQITGDLPPRAPQFISLMQAKRLVRRKSNVVADALSRKGTLAELHVRPTLESEIIEAQKLDEFCKDKVKGVEQGTSKGNDC</sequence>